<accession>A0ABQ0MYK8</accession>
<evidence type="ECO:0000256" key="4">
    <source>
        <dbReference type="ARBA" id="ARBA00023136"/>
    </source>
</evidence>
<dbReference type="EMBL" id="BDQM01000033">
    <property type="protein sequence ID" value="GAW97408.1"/>
    <property type="molecule type" value="Genomic_DNA"/>
</dbReference>
<feature type="transmembrane region" description="Helical" evidence="5">
    <location>
        <begin position="162"/>
        <end position="179"/>
    </location>
</feature>
<feature type="transmembrane region" description="Helical" evidence="5">
    <location>
        <begin position="206"/>
        <end position="222"/>
    </location>
</feature>
<evidence type="ECO:0000259" key="6">
    <source>
        <dbReference type="Pfam" id="PF04932"/>
    </source>
</evidence>
<feature type="transmembrane region" description="Helical" evidence="5">
    <location>
        <begin position="6"/>
        <end position="25"/>
    </location>
</feature>
<dbReference type="Pfam" id="PF04932">
    <property type="entry name" value="Wzy_C"/>
    <property type="match status" value="1"/>
</dbReference>
<keyword evidence="8" id="KW-1185">Reference proteome</keyword>
<evidence type="ECO:0000256" key="1">
    <source>
        <dbReference type="ARBA" id="ARBA00004141"/>
    </source>
</evidence>
<gene>
    <name evidence="7" type="ORF">MTCD1_03035</name>
</gene>
<proteinExistence type="predicted"/>
<evidence type="ECO:0000313" key="7">
    <source>
        <dbReference type="EMBL" id="GAW97408.1"/>
    </source>
</evidence>
<name>A0ABQ0MYK8_9GAMM</name>
<evidence type="ECO:0000313" key="8">
    <source>
        <dbReference type="Proteomes" id="UP000197068"/>
    </source>
</evidence>
<feature type="transmembrane region" description="Helical" evidence="5">
    <location>
        <begin position="400"/>
        <end position="419"/>
    </location>
</feature>
<feature type="transmembrane region" description="Helical" evidence="5">
    <location>
        <begin position="273"/>
        <end position="292"/>
    </location>
</feature>
<comment type="subcellular location">
    <subcellularLocation>
        <location evidence="1">Membrane</location>
        <topology evidence="1">Multi-pass membrane protein</topology>
    </subcellularLocation>
</comment>
<evidence type="ECO:0000256" key="5">
    <source>
        <dbReference type="SAM" id="Phobius"/>
    </source>
</evidence>
<feature type="domain" description="O-antigen ligase-related" evidence="6">
    <location>
        <begin position="238"/>
        <end position="374"/>
    </location>
</feature>
<organism evidence="7 8">
    <name type="scientific">Colwellia marinimaniae</name>
    <dbReference type="NCBI Taxonomy" id="1513592"/>
    <lineage>
        <taxon>Bacteria</taxon>
        <taxon>Pseudomonadati</taxon>
        <taxon>Pseudomonadota</taxon>
        <taxon>Gammaproteobacteria</taxon>
        <taxon>Alteromonadales</taxon>
        <taxon>Colwelliaceae</taxon>
        <taxon>Colwellia</taxon>
    </lineage>
</organism>
<dbReference type="InterPro" id="IPR007016">
    <property type="entry name" value="O-antigen_ligase-rel_domated"/>
</dbReference>
<dbReference type="Proteomes" id="UP000197068">
    <property type="component" value="Unassembled WGS sequence"/>
</dbReference>
<feature type="transmembrane region" description="Helical" evidence="5">
    <location>
        <begin position="131"/>
        <end position="150"/>
    </location>
</feature>
<evidence type="ECO:0000256" key="3">
    <source>
        <dbReference type="ARBA" id="ARBA00022989"/>
    </source>
</evidence>
<keyword evidence="4 5" id="KW-0472">Membrane</keyword>
<feature type="transmembrane region" description="Helical" evidence="5">
    <location>
        <begin position="425"/>
        <end position="443"/>
    </location>
</feature>
<sequence length="452" mass="49818">MTYTPLNITGLAILLMLSTLTLYLFPHPIILIIIGLAPFVLWGMVNFSFAIVLAFIIFSFFRIHEVFPILEPLKLPLLLALAAIFIIFLRASILQNLHAYWCPQFTYLILFSLLVTIAVPFASNVAVATKAWTGVYSKIILITFIIAWMMRKESHFISASRVFIFAGAVVGLVALYNKFNGIGLVEGTRVTIGRDIGSLLGDPNDLALVLLYPMAFAIATFLEQSLSKFERLFSLTTFCILLYALLATQSRGGLLGFLAVISLFAYKRIRSKVLLFTGGAMALTVLFTVAKISERASGGAAEVGIDESAMGRLYAWQAAWNMALDNPILGVGINNFYYNYFFYSSHWDGLNHAVHSTWFGVLAESGFVGLILFVTLIVSTLLMSLKMLNTIKVEDHTPGIRVALNAAPAGIIGFIVSGTFLTQGFIWPIYLQVALVIALNRYLQPMSGSRTT</sequence>
<keyword evidence="3 5" id="KW-1133">Transmembrane helix</keyword>
<dbReference type="PANTHER" id="PTHR37422">
    <property type="entry name" value="TEICHURONIC ACID BIOSYNTHESIS PROTEIN TUAE"/>
    <property type="match status" value="1"/>
</dbReference>
<dbReference type="PANTHER" id="PTHR37422:SF13">
    <property type="entry name" value="LIPOPOLYSACCHARIDE BIOSYNTHESIS PROTEIN PA4999-RELATED"/>
    <property type="match status" value="1"/>
</dbReference>
<evidence type="ECO:0000256" key="2">
    <source>
        <dbReference type="ARBA" id="ARBA00022692"/>
    </source>
</evidence>
<dbReference type="InterPro" id="IPR051533">
    <property type="entry name" value="WaaL-like"/>
</dbReference>
<feature type="transmembrane region" description="Helical" evidence="5">
    <location>
        <begin position="105"/>
        <end position="125"/>
    </location>
</feature>
<reference evidence="7 8" key="1">
    <citation type="submission" date="2017-06" db="EMBL/GenBank/DDBJ databases">
        <title>Whole Genome Sequences of Colwellia marinimaniae MTCD1.</title>
        <authorList>
            <person name="Kusumoto H."/>
            <person name="Inoue M."/>
            <person name="Tanikawa K."/>
            <person name="Maeji H."/>
            <person name="Cameron J.H."/>
            <person name="Bartlett D.H."/>
        </authorList>
    </citation>
    <scope>NUCLEOTIDE SEQUENCE [LARGE SCALE GENOMIC DNA]</scope>
    <source>
        <strain evidence="7 8">MTCD1</strain>
    </source>
</reference>
<protein>
    <submittedName>
        <fullName evidence="7">Membrane protein</fullName>
    </submittedName>
</protein>
<keyword evidence="2 5" id="KW-0812">Transmembrane</keyword>
<feature type="transmembrane region" description="Helical" evidence="5">
    <location>
        <begin position="73"/>
        <end position="93"/>
    </location>
</feature>
<feature type="transmembrane region" description="Helical" evidence="5">
    <location>
        <begin position="367"/>
        <end position="388"/>
    </location>
</feature>
<feature type="transmembrane region" description="Helical" evidence="5">
    <location>
        <begin position="32"/>
        <end position="61"/>
    </location>
</feature>
<dbReference type="RefSeq" id="WP_057180478.1">
    <property type="nucleotide sequence ID" value="NZ_BDQM01000033.1"/>
</dbReference>
<comment type="caution">
    <text evidence="7">The sequence shown here is derived from an EMBL/GenBank/DDBJ whole genome shotgun (WGS) entry which is preliminary data.</text>
</comment>